<reference evidence="1 2" key="1">
    <citation type="submission" date="2023-10" db="EMBL/GenBank/DDBJ databases">
        <authorList>
            <person name="Maclean D."/>
            <person name="Macfadyen A."/>
        </authorList>
    </citation>
    <scope>NUCLEOTIDE SEQUENCE [LARGE SCALE GENOMIC DNA]</scope>
</reference>
<dbReference type="Proteomes" id="UP001314263">
    <property type="component" value="Unassembled WGS sequence"/>
</dbReference>
<gene>
    <name evidence="1" type="ORF">CVIRNUC_007270</name>
</gene>
<dbReference type="AlphaFoldDB" id="A0AAV1IAE4"/>
<keyword evidence="2" id="KW-1185">Reference proteome</keyword>
<evidence type="ECO:0000313" key="1">
    <source>
        <dbReference type="EMBL" id="CAK0784067.1"/>
    </source>
</evidence>
<protein>
    <submittedName>
        <fullName evidence="1">Uncharacterized protein</fullName>
    </submittedName>
</protein>
<sequence length="145" mass="15869">MQHQAALAVAGDASAAVPDAWASLKADVTLFRADDTVKEALLALSGEEVGAADHLLCKHLMEEAARPIEEALRFSRTAGCAKAYHEAAMLKDEVYLYICICTATQEMKRADTLLERALYNAEDIDMDSVFMAIDAYRNSILLTRS</sequence>
<comment type="caution">
    <text evidence="1">The sequence shown here is derived from an EMBL/GenBank/DDBJ whole genome shotgun (WGS) entry which is preliminary data.</text>
</comment>
<evidence type="ECO:0000313" key="2">
    <source>
        <dbReference type="Proteomes" id="UP001314263"/>
    </source>
</evidence>
<dbReference type="EMBL" id="CAUYUE010000009">
    <property type="protein sequence ID" value="CAK0784067.1"/>
    <property type="molecule type" value="Genomic_DNA"/>
</dbReference>
<accession>A0AAV1IAE4</accession>
<name>A0AAV1IAE4_9CHLO</name>
<organism evidence="1 2">
    <name type="scientific">Coccomyxa viridis</name>
    <dbReference type="NCBI Taxonomy" id="1274662"/>
    <lineage>
        <taxon>Eukaryota</taxon>
        <taxon>Viridiplantae</taxon>
        <taxon>Chlorophyta</taxon>
        <taxon>core chlorophytes</taxon>
        <taxon>Trebouxiophyceae</taxon>
        <taxon>Trebouxiophyceae incertae sedis</taxon>
        <taxon>Coccomyxaceae</taxon>
        <taxon>Coccomyxa</taxon>
    </lineage>
</organism>
<proteinExistence type="predicted"/>